<organism evidence="4">
    <name type="scientific">Trichuris suis</name>
    <name type="common">pig whipworm</name>
    <dbReference type="NCBI Taxonomy" id="68888"/>
    <lineage>
        <taxon>Eukaryota</taxon>
        <taxon>Metazoa</taxon>
        <taxon>Ecdysozoa</taxon>
        <taxon>Nematoda</taxon>
        <taxon>Enoplea</taxon>
        <taxon>Dorylaimia</taxon>
        <taxon>Trichinellida</taxon>
        <taxon>Trichuridae</taxon>
        <taxon>Trichuris</taxon>
    </lineage>
</organism>
<dbReference type="InterPro" id="IPR016093">
    <property type="entry name" value="MIR_motif"/>
</dbReference>
<name>A0A085MYE9_9BILA</name>
<dbReference type="PROSITE" id="PS50919">
    <property type="entry name" value="MIR"/>
    <property type="match status" value="2"/>
</dbReference>
<protein>
    <recommendedName>
        <fullName evidence="3">MIR domain-containing protein</fullName>
    </recommendedName>
</protein>
<keyword evidence="1" id="KW-0732">Signal</keyword>
<evidence type="ECO:0000313" key="4">
    <source>
        <dbReference type="EMBL" id="KFD62245.1"/>
    </source>
</evidence>
<dbReference type="Proteomes" id="UP000030758">
    <property type="component" value="Unassembled WGS sequence"/>
</dbReference>
<feature type="domain" description="MIR" evidence="3">
    <location>
        <begin position="78"/>
        <end position="132"/>
    </location>
</feature>
<dbReference type="PANTHER" id="PTHR46809">
    <property type="entry name" value="STROMAL CELL-DERIVED FACTOR 2-LIKE PROTEIN"/>
    <property type="match status" value="1"/>
</dbReference>
<feature type="domain" description="MIR" evidence="3">
    <location>
        <begin position="140"/>
        <end position="195"/>
    </location>
</feature>
<dbReference type="EMBL" id="KL367599">
    <property type="protein sequence ID" value="KFD62245.1"/>
    <property type="molecule type" value="Genomic_DNA"/>
</dbReference>
<dbReference type="SMART" id="SM00472">
    <property type="entry name" value="MIR"/>
    <property type="match status" value="3"/>
</dbReference>
<evidence type="ECO:0000256" key="2">
    <source>
        <dbReference type="ARBA" id="ARBA00022737"/>
    </source>
</evidence>
<evidence type="ECO:0000259" key="3">
    <source>
        <dbReference type="PROSITE" id="PS50919"/>
    </source>
</evidence>
<dbReference type="SUPFAM" id="SSF82109">
    <property type="entry name" value="MIR domain"/>
    <property type="match status" value="1"/>
</dbReference>
<accession>A0A085MYE9</accession>
<dbReference type="Pfam" id="PF02815">
    <property type="entry name" value="MIR"/>
    <property type="match status" value="1"/>
</dbReference>
<gene>
    <name evidence="4" type="ORF">M514_10497</name>
</gene>
<sequence>MYPVRQSIYVRAGYFVASSYLRSAKNACLFDLKFPAMTCWDPYLAIVCTIFAVHQAAGNLPPNQRTNRISSSLLPANKDAVTCTSVIKLINPKHSRRLHSHDIKYGSGSGQQSVTGTSSLTDSNSYWIVLPPHKETCVRGEEIKCGSIIRLGHLNTKCLLHSHLFKSPLSGSQEVSCFGKNLIGDTGDNWMVVCDDKLWSRKGVVSFRHVDTGNFLGMTANKYGRPIHGQHEVCALSSLSEQCRWKAAEGVYFTKPRKYA</sequence>
<reference evidence="4" key="1">
    <citation type="journal article" date="2014" name="Nat. Genet.">
        <title>Genome and transcriptome of the porcine whipworm Trichuris suis.</title>
        <authorList>
            <person name="Jex A.R."/>
            <person name="Nejsum P."/>
            <person name="Schwarz E.M."/>
            <person name="Hu L."/>
            <person name="Young N.D."/>
            <person name="Hall R.S."/>
            <person name="Korhonen P.K."/>
            <person name="Liao S."/>
            <person name="Thamsborg S."/>
            <person name="Xia J."/>
            <person name="Xu P."/>
            <person name="Wang S."/>
            <person name="Scheerlinck J.P."/>
            <person name="Hofmann A."/>
            <person name="Sternberg P.W."/>
            <person name="Wang J."/>
            <person name="Gasser R.B."/>
        </authorList>
    </citation>
    <scope>NUCLEOTIDE SEQUENCE [LARGE SCALE GENOMIC DNA]</scope>
    <source>
        <strain evidence="4">DCEP-RM93F</strain>
    </source>
</reference>
<dbReference type="Gene3D" id="2.80.10.50">
    <property type="match status" value="1"/>
</dbReference>
<evidence type="ECO:0000256" key="1">
    <source>
        <dbReference type="ARBA" id="ARBA00022729"/>
    </source>
</evidence>
<proteinExistence type="predicted"/>
<keyword evidence="2" id="KW-0677">Repeat</keyword>
<dbReference type="InterPro" id="IPR036300">
    <property type="entry name" value="MIR_dom_sf"/>
</dbReference>
<dbReference type="PANTHER" id="PTHR46809:SF2">
    <property type="entry name" value="GH21273P"/>
    <property type="match status" value="1"/>
</dbReference>
<dbReference type="AlphaFoldDB" id="A0A085MYE9"/>